<dbReference type="GO" id="GO:0015031">
    <property type="term" value="P:protein transport"/>
    <property type="evidence" value="ECO:0007669"/>
    <property type="project" value="UniProtKB-KW"/>
</dbReference>
<evidence type="ECO:0000256" key="11">
    <source>
        <dbReference type="RuleBase" id="RU363115"/>
    </source>
</evidence>
<dbReference type="GO" id="GO:0005737">
    <property type="term" value="C:cytoplasm"/>
    <property type="evidence" value="ECO:0007669"/>
    <property type="project" value="UniProtKB-SubCell"/>
</dbReference>
<evidence type="ECO:0000256" key="3">
    <source>
        <dbReference type="ARBA" id="ARBA00022448"/>
    </source>
</evidence>
<feature type="region of interest" description="Disordered" evidence="12">
    <location>
        <begin position="214"/>
        <end position="236"/>
    </location>
</feature>
<dbReference type="Proteomes" id="UP000515163">
    <property type="component" value="Unplaced"/>
</dbReference>
<evidence type="ECO:0000256" key="10">
    <source>
        <dbReference type="ARBA" id="ARBA00029362"/>
    </source>
</evidence>
<organism evidence="14 15">
    <name type="scientific">Actinia tenebrosa</name>
    <name type="common">Australian red waratah sea anemone</name>
    <dbReference type="NCBI Taxonomy" id="6105"/>
    <lineage>
        <taxon>Eukaryota</taxon>
        <taxon>Metazoa</taxon>
        <taxon>Cnidaria</taxon>
        <taxon>Anthozoa</taxon>
        <taxon>Hexacorallia</taxon>
        <taxon>Actiniaria</taxon>
        <taxon>Actiniidae</taxon>
        <taxon>Actinia</taxon>
    </lineage>
</organism>
<name>A0A6P8HQ44_ACTTE</name>
<dbReference type="AlphaFoldDB" id="A0A6P8HQ44"/>
<dbReference type="InterPro" id="IPR038765">
    <property type="entry name" value="Papain-like_cys_pep_sf"/>
</dbReference>
<dbReference type="SUPFAM" id="SSF54001">
    <property type="entry name" value="Cysteine proteinases"/>
    <property type="match status" value="1"/>
</dbReference>
<comment type="function">
    <text evidence="11">Cysteine protease that plays a key role in autophagy by mediating both proteolytic activation and delipidation of ATG8 family proteins.</text>
</comment>
<evidence type="ECO:0000256" key="4">
    <source>
        <dbReference type="ARBA" id="ARBA00022490"/>
    </source>
</evidence>
<keyword evidence="9 11" id="KW-0072">Autophagy</keyword>
<evidence type="ECO:0000256" key="9">
    <source>
        <dbReference type="ARBA" id="ARBA00023006"/>
    </source>
</evidence>
<evidence type="ECO:0000256" key="2">
    <source>
        <dbReference type="ARBA" id="ARBA00010958"/>
    </source>
</evidence>
<comment type="similarity">
    <text evidence="2 11">Belongs to the peptidase C54 family.</text>
</comment>
<comment type="catalytic activity">
    <reaction evidence="10">
        <text>[protein]-C-terminal L-amino acid-glycyl-phosphatidylethanolamide + H2O = [protein]-C-terminal L-amino acid-glycine + a 1,2-diacyl-sn-glycero-3-phosphoethanolamine</text>
        <dbReference type="Rhea" id="RHEA:67548"/>
        <dbReference type="Rhea" id="RHEA-COMP:17323"/>
        <dbReference type="Rhea" id="RHEA-COMP:17324"/>
        <dbReference type="ChEBI" id="CHEBI:15377"/>
        <dbReference type="ChEBI" id="CHEBI:64612"/>
        <dbReference type="ChEBI" id="CHEBI:172940"/>
        <dbReference type="ChEBI" id="CHEBI:172941"/>
    </reaction>
    <physiologicalReaction direction="left-to-right" evidence="10">
        <dbReference type="Rhea" id="RHEA:67549"/>
    </physiologicalReaction>
</comment>
<dbReference type="PANTHER" id="PTHR22624:SF49">
    <property type="entry name" value="CYSTEINE PROTEASE"/>
    <property type="match status" value="1"/>
</dbReference>
<dbReference type="InterPro" id="IPR005078">
    <property type="entry name" value="Peptidase_C54"/>
</dbReference>
<keyword evidence="8 11" id="KW-0653">Protein transport</keyword>
<comment type="subcellular location">
    <subcellularLocation>
        <location evidence="1 11">Cytoplasm</location>
    </subcellularLocation>
</comment>
<dbReference type="Pfam" id="PF03416">
    <property type="entry name" value="Peptidase_C54"/>
    <property type="match status" value="1"/>
</dbReference>
<accession>A0A6P8HQ44</accession>
<keyword evidence="3" id="KW-0813">Transport</keyword>
<dbReference type="GO" id="GO:0016485">
    <property type="term" value="P:protein processing"/>
    <property type="evidence" value="ECO:0007669"/>
    <property type="project" value="TreeGrafter"/>
</dbReference>
<keyword evidence="4 11" id="KW-0963">Cytoplasm</keyword>
<protein>
    <recommendedName>
        <fullName evidence="11">Cysteine protease</fullName>
        <ecNumber evidence="11">3.4.22.-</ecNumber>
    </recommendedName>
</protein>
<evidence type="ECO:0000313" key="15">
    <source>
        <dbReference type="RefSeq" id="XP_031554762.1"/>
    </source>
</evidence>
<evidence type="ECO:0000256" key="6">
    <source>
        <dbReference type="ARBA" id="ARBA00022801"/>
    </source>
</evidence>
<dbReference type="GO" id="GO:0000423">
    <property type="term" value="P:mitophagy"/>
    <property type="evidence" value="ECO:0007669"/>
    <property type="project" value="TreeGrafter"/>
</dbReference>
<dbReference type="GeneID" id="116291694"/>
<evidence type="ECO:0000256" key="12">
    <source>
        <dbReference type="SAM" id="MobiDB-lite"/>
    </source>
</evidence>
<dbReference type="InterPro" id="IPR046792">
    <property type="entry name" value="Peptidase_C54_cat"/>
</dbReference>
<keyword evidence="5 11" id="KW-0645">Protease</keyword>
<dbReference type="GO" id="GO:0019786">
    <property type="term" value="F:protein-phosphatidylethanolamide deconjugating activity"/>
    <property type="evidence" value="ECO:0007669"/>
    <property type="project" value="InterPro"/>
</dbReference>
<dbReference type="GO" id="GO:0000045">
    <property type="term" value="P:autophagosome assembly"/>
    <property type="evidence" value="ECO:0007669"/>
    <property type="project" value="TreeGrafter"/>
</dbReference>
<dbReference type="GO" id="GO:0034727">
    <property type="term" value="P:piecemeal microautophagy of the nucleus"/>
    <property type="evidence" value="ECO:0007669"/>
    <property type="project" value="TreeGrafter"/>
</dbReference>
<evidence type="ECO:0000256" key="5">
    <source>
        <dbReference type="ARBA" id="ARBA00022670"/>
    </source>
</evidence>
<feature type="domain" description="Peptidase C54 catalytic" evidence="13">
    <location>
        <begin position="47"/>
        <end position="353"/>
    </location>
</feature>
<sequence>MAGPVMDATCITYEGINFEVETFPPTKDDVWVLGKHYNIEEGDLPYLNKDIRTRLWFTYRKHFPNIGGTGPTTDSGWGCMLRCGQMMLAQALICRHLGRDWQWDPDKPKDLKYLQILKAFLDKKDSLYSLHQIAQMGVSEGKPVGSWFGPNTVVQVLKKLSSFDDWSSLCVHVAMDNTIIVEDIKILCKQDVPRKSCGESTCYDCTDSTYSEEPIRRRGASNKSPKKTSKPPTHSCKNTWRPLVLFVPLRLGLSEMNPVYNDSLKACFTLRQSIGVIGGKPNHATYFIGYYGNNLLYLDPHTTQQTVNPEQMSQIPDGTYHCVYPCRMAINEVDPSVAVGFFCKNEEDFDDLCLQFQKTIINGKKRPMFELAVERPPHWPVLEIHPRPSEDLNTSCQSDFTVLTYEEERKYDTDEEYEIL</sequence>
<proteinExistence type="inferred from homology"/>
<evidence type="ECO:0000256" key="1">
    <source>
        <dbReference type="ARBA" id="ARBA00004496"/>
    </source>
</evidence>
<keyword evidence="7" id="KW-0788">Thiol protease</keyword>
<feature type="compositionally biased region" description="Basic residues" evidence="12">
    <location>
        <begin position="217"/>
        <end position="229"/>
    </location>
</feature>
<keyword evidence="6 11" id="KW-0378">Hydrolase</keyword>
<reference evidence="15" key="1">
    <citation type="submission" date="2025-08" db="UniProtKB">
        <authorList>
            <consortium name="RefSeq"/>
        </authorList>
    </citation>
    <scope>IDENTIFICATION</scope>
    <source>
        <tissue evidence="15">Tentacle</tissue>
    </source>
</reference>
<dbReference type="GO" id="GO:0004197">
    <property type="term" value="F:cysteine-type endopeptidase activity"/>
    <property type="evidence" value="ECO:0007669"/>
    <property type="project" value="TreeGrafter"/>
</dbReference>
<dbReference type="OrthoDB" id="2960936at2759"/>
<evidence type="ECO:0000313" key="14">
    <source>
        <dbReference type="Proteomes" id="UP000515163"/>
    </source>
</evidence>
<dbReference type="InParanoid" id="A0A6P8HQ44"/>
<gene>
    <name evidence="15" type="primary">LOC116291694</name>
</gene>
<evidence type="ECO:0000256" key="7">
    <source>
        <dbReference type="ARBA" id="ARBA00022807"/>
    </source>
</evidence>
<dbReference type="PANTHER" id="PTHR22624">
    <property type="entry name" value="CYSTEINE PROTEASE ATG4"/>
    <property type="match status" value="1"/>
</dbReference>
<evidence type="ECO:0000256" key="8">
    <source>
        <dbReference type="ARBA" id="ARBA00022927"/>
    </source>
</evidence>
<dbReference type="KEGG" id="aten:116291694"/>
<dbReference type="RefSeq" id="XP_031554762.1">
    <property type="nucleotide sequence ID" value="XM_031698902.1"/>
</dbReference>
<dbReference type="FunCoup" id="A0A6P8HQ44">
    <property type="interactions" value="1370"/>
</dbReference>
<evidence type="ECO:0000259" key="13">
    <source>
        <dbReference type="Pfam" id="PF03416"/>
    </source>
</evidence>
<dbReference type="GO" id="GO:0035973">
    <property type="term" value="P:aggrephagy"/>
    <property type="evidence" value="ECO:0007669"/>
    <property type="project" value="TreeGrafter"/>
</dbReference>
<dbReference type="EC" id="3.4.22.-" evidence="11"/>
<keyword evidence="14" id="KW-1185">Reference proteome</keyword>